<evidence type="ECO:0000313" key="1">
    <source>
        <dbReference type="EMBL" id="TFB78440.1"/>
    </source>
</evidence>
<proteinExistence type="predicted"/>
<protein>
    <recommendedName>
        <fullName evidence="3">SIR2-like domain-containing protein</fullName>
    </recommendedName>
</protein>
<evidence type="ECO:0008006" key="3">
    <source>
        <dbReference type="Google" id="ProtNLM"/>
    </source>
</evidence>
<dbReference type="Proteomes" id="UP000298252">
    <property type="component" value="Unassembled WGS sequence"/>
</dbReference>
<dbReference type="Pfam" id="PF13289">
    <property type="entry name" value="SIR2_2"/>
    <property type="match status" value="1"/>
</dbReference>
<dbReference type="SUPFAM" id="SSF52467">
    <property type="entry name" value="DHS-like NAD/FAD-binding domain"/>
    <property type="match status" value="1"/>
</dbReference>
<sequence>MHGRVALGARTCRISASCGYLSHLGDGMTVEPARTVAAVLERFGSNFSAFSSAFNEGQYVLWLGSGISRERVPNVGELIGRVVEHLRFNIVEGKPGCEYRTALDDVMRLAGLMPEELASIDFSIVVDEWPLKARVISVLVTNYARVLDVLVGDDNPDDYLVWTGLDVPNTYGSPDLEPDVEHYCIAILMLEGLVETAVTANWDGLLETALNELTPAYGSLVRVAVSPDDFRVVGRRLEVIKVHGCAVRARDGEPESRNALVARHSQISAWTEQPKNRLMRKQLELRYAARLTLMIGLSAQDENFHTVFAAAAQDLARSWPISPPAVVLSEERLESYHQSVLRTTYGPTFEGNGTAIKDSSLLGAYGKPVLLALVLSSLTDKLSFLIGREIESIWGSAAVKQFQTDLLGLRDLAASHADPFDPTALKYPEILEFQREFAARLIDVANLALAVFRTGRMPTPGGGRYEPLSDRPAAQAVLNADFPSKQFGRFGVALALIGRGLTSGQWSAVPGDSRAAGDGVVRLVTSQRSARVFFVKDATTLTQLELEGSFDDSEGDALIVIADAEPPAQTRSPKSRFGRDGKVSAGRFSVASNITNTDSTDDLYEAFKLAGGF</sequence>
<gene>
    <name evidence="1" type="ORF">E3O21_06050</name>
</gene>
<evidence type="ECO:0000313" key="2">
    <source>
        <dbReference type="Proteomes" id="UP000298252"/>
    </source>
</evidence>
<accession>A0ABY2I3M4</accession>
<dbReference type="InterPro" id="IPR029035">
    <property type="entry name" value="DHS-like_NAD/FAD-binding_dom"/>
</dbReference>
<name>A0ABY2I3M4_9MICO</name>
<keyword evidence="2" id="KW-1185">Reference proteome</keyword>
<reference evidence="1 2" key="1">
    <citation type="submission" date="2019-03" db="EMBL/GenBank/DDBJ databases">
        <title>Genomics of glacier-inhabiting Cryobacterium strains.</title>
        <authorList>
            <person name="Liu Q."/>
            <person name="Xin Y.-H."/>
        </authorList>
    </citation>
    <scope>NUCLEOTIDE SEQUENCE [LARGE SCALE GENOMIC DNA]</scope>
    <source>
        <strain evidence="1 2">Hh8</strain>
    </source>
</reference>
<dbReference type="EMBL" id="SOFD01000016">
    <property type="protein sequence ID" value="TFB78440.1"/>
    <property type="molecule type" value="Genomic_DNA"/>
</dbReference>
<comment type="caution">
    <text evidence="1">The sequence shown here is derived from an EMBL/GenBank/DDBJ whole genome shotgun (WGS) entry which is preliminary data.</text>
</comment>
<organism evidence="1 2">
    <name type="scientific">Cryobacterium flavum</name>
    <dbReference type="NCBI Taxonomy" id="1424659"/>
    <lineage>
        <taxon>Bacteria</taxon>
        <taxon>Bacillati</taxon>
        <taxon>Actinomycetota</taxon>
        <taxon>Actinomycetes</taxon>
        <taxon>Micrococcales</taxon>
        <taxon>Microbacteriaceae</taxon>
        <taxon>Cryobacterium</taxon>
    </lineage>
</organism>